<dbReference type="AlphaFoldDB" id="A0A0B8MYX0"/>
<keyword evidence="3" id="KW-0238">DNA-binding</keyword>
<dbReference type="GO" id="GO:0005634">
    <property type="term" value="C:nucleus"/>
    <property type="evidence" value="ECO:0007669"/>
    <property type="project" value="UniProtKB-SubCell"/>
</dbReference>
<evidence type="ECO:0000313" key="8">
    <source>
        <dbReference type="EMBL" id="GAM43439.1"/>
    </source>
</evidence>
<gene>
    <name evidence="8" type="ORF">TCE0_050r18257</name>
</gene>
<proteinExistence type="predicted"/>
<evidence type="ECO:0000256" key="2">
    <source>
        <dbReference type="ARBA" id="ARBA00023015"/>
    </source>
</evidence>
<protein>
    <recommendedName>
        <fullName evidence="7">Zn(2)-C6 fungal-type domain-containing protein</fullName>
    </recommendedName>
</protein>
<feature type="region of interest" description="Disordered" evidence="6">
    <location>
        <begin position="45"/>
        <end position="118"/>
    </location>
</feature>
<accession>A0A0B8MYX0</accession>
<dbReference type="GO" id="GO:0008270">
    <property type="term" value="F:zinc ion binding"/>
    <property type="evidence" value="ECO:0007669"/>
    <property type="project" value="InterPro"/>
</dbReference>
<dbReference type="EMBL" id="DF933846">
    <property type="protein sequence ID" value="GAM43439.1"/>
    <property type="molecule type" value="Genomic_DNA"/>
</dbReference>
<evidence type="ECO:0000256" key="6">
    <source>
        <dbReference type="SAM" id="MobiDB-lite"/>
    </source>
</evidence>
<evidence type="ECO:0000256" key="4">
    <source>
        <dbReference type="ARBA" id="ARBA00023163"/>
    </source>
</evidence>
<reference evidence="9" key="1">
    <citation type="journal article" date="2015" name="Genome Announc.">
        <title>Draft genome sequence of Talaromyces cellulolyticus strain Y-94, a source of lignocellulosic biomass-degrading enzymes.</title>
        <authorList>
            <person name="Fujii T."/>
            <person name="Koike H."/>
            <person name="Sawayama S."/>
            <person name="Yano S."/>
            <person name="Inoue H."/>
        </authorList>
    </citation>
    <scope>NUCLEOTIDE SEQUENCE [LARGE SCALE GENOMIC DNA]</scope>
    <source>
        <strain evidence="9">Y-94</strain>
    </source>
</reference>
<dbReference type="Gene3D" id="4.10.240.10">
    <property type="entry name" value="Zn(2)-C6 fungal-type DNA-binding domain"/>
    <property type="match status" value="1"/>
</dbReference>
<dbReference type="SMART" id="SM00066">
    <property type="entry name" value="GAL4"/>
    <property type="match status" value="1"/>
</dbReference>
<keyword evidence="5" id="KW-0539">Nucleus</keyword>
<dbReference type="PROSITE" id="PS50048">
    <property type="entry name" value="ZN2_CY6_FUNGAL_2"/>
    <property type="match status" value="1"/>
</dbReference>
<dbReference type="PANTHER" id="PTHR47540:SF2">
    <property type="entry name" value="ZN(II)2CYS6 TRANSCRIPTION FACTOR (EUROFUNG)"/>
    <property type="match status" value="1"/>
</dbReference>
<dbReference type="GO" id="GO:0045944">
    <property type="term" value="P:positive regulation of transcription by RNA polymerase II"/>
    <property type="evidence" value="ECO:0007669"/>
    <property type="project" value="TreeGrafter"/>
</dbReference>
<sequence length="398" mass="43445">MVTKLRAACDNCHRGKVRCSGQLPCQGCLNTGTLCFFSLSDRLGRPKGTKNRSSEEAQKQSNTSKAAAAARRAKTSKGRASNSKDSLTTCLPAGPATLSSNITPDMNDHDVNGSNSEDSYNGRLDLLNTHDNQAPFDGLLNINPNDPDFSNLLWTDAGLNFMHEGGLSDSSEVIPNPISAPSTAPPMDTLPSKQAASTTSSCACMQQQVDLLFKSKILNHSQPNNNNYDGPAVTLDVALTLVEDGMKAWQTPIMCASCRCNDDQEVILLAFMSIQAITRYFQRLLIRNRAQLNGTRPSHVDPSQCPAKALLTIGAFQVQGEDRFLLLKTLALNTVRKLIWVLTSLQKILEEKIARFPPDETITGDTAHSQLPDDSFYILHMFHGLARTLQSIQQSLNP</sequence>
<evidence type="ECO:0000256" key="1">
    <source>
        <dbReference type="ARBA" id="ARBA00004123"/>
    </source>
</evidence>
<dbReference type="Proteomes" id="UP000053095">
    <property type="component" value="Unassembled WGS sequence"/>
</dbReference>
<feature type="domain" description="Zn(2)-C6 fungal-type" evidence="7">
    <location>
        <begin position="8"/>
        <end position="37"/>
    </location>
</feature>
<dbReference type="InterPro" id="IPR036864">
    <property type="entry name" value="Zn2-C6_fun-type_DNA-bd_sf"/>
</dbReference>
<evidence type="ECO:0000256" key="5">
    <source>
        <dbReference type="ARBA" id="ARBA00023242"/>
    </source>
</evidence>
<dbReference type="Pfam" id="PF00172">
    <property type="entry name" value="Zn_clus"/>
    <property type="match status" value="1"/>
</dbReference>
<dbReference type="PANTHER" id="PTHR47540">
    <property type="entry name" value="THIAMINE REPRESSIBLE GENES REGULATORY PROTEIN THI5"/>
    <property type="match status" value="1"/>
</dbReference>
<dbReference type="PROSITE" id="PS00463">
    <property type="entry name" value="ZN2_CY6_FUNGAL_1"/>
    <property type="match status" value="1"/>
</dbReference>
<dbReference type="GO" id="GO:0000981">
    <property type="term" value="F:DNA-binding transcription factor activity, RNA polymerase II-specific"/>
    <property type="evidence" value="ECO:0007669"/>
    <property type="project" value="InterPro"/>
</dbReference>
<name>A0A0B8MYX0_TALPI</name>
<organism evidence="8 9">
    <name type="scientific">Talaromyces pinophilus</name>
    <name type="common">Penicillium pinophilum</name>
    <dbReference type="NCBI Taxonomy" id="128442"/>
    <lineage>
        <taxon>Eukaryota</taxon>
        <taxon>Fungi</taxon>
        <taxon>Dikarya</taxon>
        <taxon>Ascomycota</taxon>
        <taxon>Pezizomycotina</taxon>
        <taxon>Eurotiomycetes</taxon>
        <taxon>Eurotiomycetidae</taxon>
        <taxon>Eurotiales</taxon>
        <taxon>Trichocomaceae</taxon>
        <taxon>Talaromyces</taxon>
        <taxon>Talaromyces sect. Talaromyces</taxon>
    </lineage>
</organism>
<keyword evidence="9" id="KW-1185">Reference proteome</keyword>
<dbReference type="GO" id="GO:0043565">
    <property type="term" value="F:sequence-specific DNA binding"/>
    <property type="evidence" value="ECO:0007669"/>
    <property type="project" value="TreeGrafter"/>
</dbReference>
<keyword evidence="4" id="KW-0804">Transcription</keyword>
<dbReference type="InterPro" id="IPR001138">
    <property type="entry name" value="Zn2Cys6_DnaBD"/>
</dbReference>
<evidence type="ECO:0000256" key="3">
    <source>
        <dbReference type="ARBA" id="ARBA00023125"/>
    </source>
</evidence>
<evidence type="ECO:0000259" key="7">
    <source>
        <dbReference type="PROSITE" id="PS50048"/>
    </source>
</evidence>
<keyword evidence="2" id="KW-0805">Transcription regulation</keyword>
<evidence type="ECO:0000313" key="9">
    <source>
        <dbReference type="Proteomes" id="UP000053095"/>
    </source>
</evidence>
<comment type="subcellular location">
    <subcellularLocation>
        <location evidence="1">Nucleus</location>
    </subcellularLocation>
</comment>
<dbReference type="SUPFAM" id="SSF57701">
    <property type="entry name" value="Zn2/Cys6 DNA-binding domain"/>
    <property type="match status" value="1"/>
</dbReference>
<dbReference type="InterPro" id="IPR051711">
    <property type="entry name" value="Stress_Response_Reg"/>
</dbReference>
<dbReference type="CDD" id="cd00067">
    <property type="entry name" value="GAL4"/>
    <property type="match status" value="1"/>
</dbReference>